<keyword evidence="2" id="KW-1185">Reference proteome</keyword>
<dbReference type="Gene3D" id="3.30.740.10">
    <property type="entry name" value="Protein Inhibitor Of Neuronal Nitric Oxide Synthase"/>
    <property type="match status" value="1"/>
</dbReference>
<dbReference type="GO" id="GO:0007017">
    <property type="term" value="P:microtubule-based process"/>
    <property type="evidence" value="ECO:0007669"/>
    <property type="project" value="InterPro"/>
</dbReference>
<dbReference type="Proteomes" id="UP000654075">
    <property type="component" value="Unassembled WGS sequence"/>
</dbReference>
<evidence type="ECO:0000313" key="1">
    <source>
        <dbReference type="EMBL" id="CAE8618236.1"/>
    </source>
</evidence>
<dbReference type="SUPFAM" id="SSF54648">
    <property type="entry name" value="DLC"/>
    <property type="match status" value="1"/>
</dbReference>
<evidence type="ECO:0008006" key="3">
    <source>
        <dbReference type="Google" id="ProtNLM"/>
    </source>
</evidence>
<dbReference type="InterPro" id="IPR037177">
    <property type="entry name" value="DLC_sf"/>
</dbReference>
<evidence type="ECO:0000313" key="2">
    <source>
        <dbReference type="Proteomes" id="UP000654075"/>
    </source>
</evidence>
<organism evidence="1 2">
    <name type="scientific">Polarella glacialis</name>
    <name type="common">Dinoflagellate</name>
    <dbReference type="NCBI Taxonomy" id="89957"/>
    <lineage>
        <taxon>Eukaryota</taxon>
        <taxon>Sar</taxon>
        <taxon>Alveolata</taxon>
        <taxon>Dinophyceae</taxon>
        <taxon>Suessiales</taxon>
        <taxon>Suessiaceae</taxon>
        <taxon>Polarella</taxon>
    </lineage>
</organism>
<gene>
    <name evidence="1" type="ORF">PGLA1383_LOCUS35872</name>
</gene>
<protein>
    <recommendedName>
        <fullName evidence="3">Dynein light chain</fullName>
    </recommendedName>
</protein>
<name>A0A813G1K4_POLGL</name>
<dbReference type="OrthoDB" id="370653at2759"/>
<dbReference type="GO" id="GO:0030286">
    <property type="term" value="C:dynein complex"/>
    <property type="evidence" value="ECO:0007669"/>
    <property type="project" value="InterPro"/>
</dbReference>
<accession>A0A813G1K4</accession>
<dbReference type="OMA" id="PEYKIMG"/>
<dbReference type="Pfam" id="PF01221">
    <property type="entry name" value="Dynein_light"/>
    <property type="match status" value="1"/>
</dbReference>
<dbReference type="InterPro" id="IPR001372">
    <property type="entry name" value="Dynein_light_chain_typ-1/2"/>
</dbReference>
<dbReference type="SMART" id="SM01375">
    <property type="entry name" value="Dynein_light"/>
    <property type="match status" value="1"/>
</dbReference>
<dbReference type="EMBL" id="CAJNNV010026457">
    <property type="protein sequence ID" value="CAE8618236.1"/>
    <property type="molecule type" value="Genomic_DNA"/>
</dbReference>
<reference evidence="1" key="1">
    <citation type="submission" date="2021-02" db="EMBL/GenBank/DDBJ databases">
        <authorList>
            <person name="Dougan E. K."/>
            <person name="Rhodes N."/>
            <person name="Thang M."/>
            <person name="Chan C."/>
        </authorList>
    </citation>
    <scope>NUCLEOTIDE SEQUENCE</scope>
</reference>
<dbReference type="AlphaFoldDB" id="A0A813G1K4"/>
<dbReference type="CDD" id="cd21450">
    <property type="entry name" value="DLC-like_DYNLL1-like"/>
    <property type="match status" value="1"/>
</dbReference>
<comment type="caution">
    <text evidence="1">The sequence shown here is derived from an EMBL/GenBank/DDBJ whole genome shotgun (WGS) entry which is preliminary data.</text>
</comment>
<sequence>MADDDDDDEDATGQVAKTIVLPAFFTRKCDLREDLFNKILILSSEGIKKHKLQKDIAGHIKQSLDTDAEMNELIGKGPWQVIVGRSFAHAFTHEAMHVAFFDLPEFQETILIYKSLGVQSV</sequence>
<proteinExistence type="predicted"/>